<dbReference type="NCBIfam" id="NF033103">
    <property type="entry name" value="bla_class_A"/>
    <property type="match status" value="1"/>
</dbReference>
<sequence>MLFTKIMTRCLVSVLLLLITPLISYATTALKTEQVNTALSEPNADAQITTQLFALEKQYGGRIGMSFINTHNNSVLSYRANERFPFASTFKVMAVAAILKKSESDNGLLNKRVVYTEQQVNNSGYAPITSKHIQTGMTINALCAAALKYSDNTAVNLLIEQLGGPNKITAFARSINDKHFNLTRLEPKLNLVYPGESQDTTTPAAMTSSLKKLILGNALAKTQRQKLKNWLIDNTTGDTKIRASVPNSWIVGDKTGSGRFGATNDIAIIWPQNSEPLILSIYYVQKEIDAKHNNQLIQEITTNVLNIMRPIP</sequence>
<dbReference type="EC" id="3.5.2.6" evidence="3 6"/>
<evidence type="ECO:0000313" key="9">
    <source>
        <dbReference type="EMBL" id="MCL1127652.1"/>
    </source>
</evidence>
<evidence type="ECO:0000256" key="4">
    <source>
        <dbReference type="ARBA" id="ARBA00022801"/>
    </source>
</evidence>
<keyword evidence="5 6" id="KW-0046">Antibiotic resistance</keyword>
<keyword evidence="7" id="KW-0732">Signal</keyword>
<dbReference type="InterPro" id="IPR000871">
    <property type="entry name" value="Beta-lactam_class-A"/>
</dbReference>
<dbReference type="InterPro" id="IPR045155">
    <property type="entry name" value="Beta-lactam_cat"/>
</dbReference>
<evidence type="ECO:0000256" key="6">
    <source>
        <dbReference type="RuleBase" id="RU361140"/>
    </source>
</evidence>
<reference evidence="9 10" key="1">
    <citation type="submission" date="2022-01" db="EMBL/GenBank/DDBJ databases">
        <title>Whole genome-based taxonomy of the Shewanellaceae.</title>
        <authorList>
            <person name="Martin-Rodriguez A.J."/>
        </authorList>
    </citation>
    <scope>NUCLEOTIDE SEQUENCE [LARGE SCALE GENOMIC DNA]</scope>
    <source>
        <strain evidence="9 10">DSM 17177</strain>
    </source>
</reference>
<evidence type="ECO:0000313" key="10">
    <source>
        <dbReference type="Proteomes" id="UP001203423"/>
    </source>
</evidence>
<evidence type="ECO:0000256" key="3">
    <source>
        <dbReference type="ARBA" id="ARBA00012865"/>
    </source>
</evidence>
<evidence type="ECO:0000256" key="7">
    <source>
        <dbReference type="SAM" id="SignalP"/>
    </source>
</evidence>
<feature type="signal peptide" evidence="7">
    <location>
        <begin position="1"/>
        <end position="26"/>
    </location>
</feature>
<dbReference type="Proteomes" id="UP001203423">
    <property type="component" value="Unassembled WGS sequence"/>
</dbReference>
<evidence type="ECO:0000256" key="1">
    <source>
        <dbReference type="ARBA" id="ARBA00001526"/>
    </source>
</evidence>
<dbReference type="PROSITE" id="PS00146">
    <property type="entry name" value="BETA_LACTAMASE_A"/>
    <property type="match status" value="1"/>
</dbReference>
<dbReference type="InterPro" id="IPR023650">
    <property type="entry name" value="Beta-lactam_class-A_AS"/>
</dbReference>
<dbReference type="Gene3D" id="3.40.710.10">
    <property type="entry name" value="DD-peptidase/beta-lactamase superfamily"/>
    <property type="match status" value="1"/>
</dbReference>
<evidence type="ECO:0000259" key="8">
    <source>
        <dbReference type="Pfam" id="PF13354"/>
    </source>
</evidence>
<accession>A0ABT0LIX0</accession>
<keyword evidence="4 6" id="KW-0378">Hydrolase</keyword>
<protein>
    <recommendedName>
        <fullName evidence="3 6">Beta-lactamase</fullName>
        <ecNumber evidence="3 6">3.5.2.6</ecNumber>
    </recommendedName>
</protein>
<feature type="domain" description="Beta-lactamase class A catalytic" evidence="8">
    <location>
        <begin position="66"/>
        <end position="282"/>
    </location>
</feature>
<dbReference type="PRINTS" id="PR00118">
    <property type="entry name" value="BLACTAMASEA"/>
</dbReference>
<gene>
    <name evidence="9" type="primary">bla</name>
    <name evidence="9" type="ORF">L2764_25065</name>
</gene>
<dbReference type="Pfam" id="PF13354">
    <property type="entry name" value="Beta-lactamase2"/>
    <property type="match status" value="1"/>
</dbReference>
<comment type="catalytic activity">
    <reaction evidence="1 6">
        <text>a beta-lactam + H2O = a substituted beta-amino acid</text>
        <dbReference type="Rhea" id="RHEA:20401"/>
        <dbReference type="ChEBI" id="CHEBI:15377"/>
        <dbReference type="ChEBI" id="CHEBI:35627"/>
        <dbReference type="ChEBI" id="CHEBI:140347"/>
        <dbReference type="EC" id="3.5.2.6"/>
    </reaction>
</comment>
<proteinExistence type="inferred from homology"/>
<evidence type="ECO:0000256" key="2">
    <source>
        <dbReference type="ARBA" id="ARBA00009009"/>
    </source>
</evidence>
<comment type="caution">
    <text evidence="9">The sequence shown here is derived from an EMBL/GenBank/DDBJ whole genome shotgun (WGS) entry which is preliminary data.</text>
</comment>
<evidence type="ECO:0000256" key="5">
    <source>
        <dbReference type="ARBA" id="ARBA00023251"/>
    </source>
</evidence>
<dbReference type="InterPro" id="IPR012338">
    <property type="entry name" value="Beta-lactam/transpept-like"/>
</dbReference>
<keyword evidence="10" id="KW-1185">Reference proteome</keyword>
<dbReference type="EMBL" id="JAKIKS010000187">
    <property type="protein sequence ID" value="MCL1127652.1"/>
    <property type="molecule type" value="Genomic_DNA"/>
</dbReference>
<comment type="similarity">
    <text evidence="2 6">Belongs to the class-A beta-lactamase family.</text>
</comment>
<organism evidence="9 10">
    <name type="scientific">Shewanella surugensis</name>
    <dbReference type="NCBI Taxonomy" id="212020"/>
    <lineage>
        <taxon>Bacteria</taxon>
        <taxon>Pseudomonadati</taxon>
        <taxon>Pseudomonadota</taxon>
        <taxon>Gammaproteobacteria</taxon>
        <taxon>Alteromonadales</taxon>
        <taxon>Shewanellaceae</taxon>
        <taxon>Shewanella</taxon>
    </lineage>
</organism>
<feature type="chain" id="PRO_5046546064" description="Beta-lactamase" evidence="7">
    <location>
        <begin position="27"/>
        <end position="312"/>
    </location>
</feature>
<dbReference type="PANTHER" id="PTHR35333">
    <property type="entry name" value="BETA-LACTAMASE"/>
    <property type="match status" value="1"/>
</dbReference>
<dbReference type="SUPFAM" id="SSF56601">
    <property type="entry name" value="beta-lactamase/transpeptidase-like"/>
    <property type="match status" value="1"/>
</dbReference>
<dbReference type="PANTHER" id="PTHR35333:SF3">
    <property type="entry name" value="BETA-LACTAMASE-TYPE TRANSPEPTIDASE FOLD CONTAINING PROTEIN"/>
    <property type="match status" value="1"/>
</dbReference>
<name>A0ABT0LIX0_9GAMM</name>